<dbReference type="GO" id="GO:1990904">
    <property type="term" value="C:ribonucleoprotein complex"/>
    <property type="evidence" value="ECO:0007669"/>
    <property type="project" value="UniProtKB-KW"/>
</dbReference>
<dbReference type="PANTHER" id="PTHR11560">
    <property type="entry name" value="39S RIBOSOMAL PROTEIN L10, MITOCHONDRIAL"/>
    <property type="match status" value="1"/>
</dbReference>
<evidence type="ECO:0000256" key="2">
    <source>
        <dbReference type="ARBA" id="ARBA00022980"/>
    </source>
</evidence>
<dbReference type="EMBL" id="LCLH01000008">
    <property type="protein sequence ID" value="KKU13989.1"/>
    <property type="molecule type" value="Genomic_DNA"/>
</dbReference>
<comment type="function">
    <text evidence="5">Forms part of the ribosomal stalk, playing a central role in the interaction of the ribosome with GTP-bound translation factors.</text>
</comment>
<dbReference type="Proteomes" id="UP000034911">
    <property type="component" value="Unassembled WGS sequence"/>
</dbReference>
<dbReference type="SUPFAM" id="SSF160369">
    <property type="entry name" value="Ribosomal protein L10-like"/>
    <property type="match status" value="1"/>
</dbReference>
<comment type="similarity">
    <text evidence="1 5">Belongs to the universal ribosomal protein uL10 family.</text>
</comment>
<evidence type="ECO:0000313" key="6">
    <source>
        <dbReference type="EMBL" id="KKU13989.1"/>
    </source>
</evidence>
<keyword evidence="2 5" id="KW-0689">Ribosomal protein</keyword>
<evidence type="ECO:0000256" key="3">
    <source>
        <dbReference type="ARBA" id="ARBA00023274"/>
    </source>
</evidence>
<dbReference type="Gene3D" id="3.30.70.1730">
    <property type="match status" value="1"/>
</dbReference>
<keyword evidence="5" id="KW-0694">RNA-binding</keyword>
<evidence type="ECO:0000256" key="4">
    <source>
        <dbReference type="ARBA" id="ARBA00035202"/>
    </source>
</evidence>
<comment type="caution">
    <text evidence="6">The sequence shown here is derived from an EMBL/GenBank/DDBJ whole genome shotgun (WGS) entry which is preliminary data.</text>
</comment>
<dbReference type="STRING" id="1619050.UX20_C0008G0011"/>
<keyword evidence="5" id="KW-0699">rRNA-binding</keyword>
<dbReference type="CDD" id="cd05797">
    <property type="entry name" value="Ribosomal_L10"/>
    <property type="match status" value="1"/>
</dbReference>
<dbReference type="HAMAP" id="MF_00362">
    <property type="entry name" value="Ribosomal_uL10"/>
    <property type="match status" value="1"/>
</dbReference>
<dbReference type="AlphaFoldDB" id="A0A0G1N0F3"/>
<evidence type="ECO:0000256" key="1">
    <source>
        <dbReference type="ARBA" id="ARBA00008889"/>
    </source>
</evidence>
<protein>
    <recommendedName>
        <fullName evidence="4 5">Large ribosomal subunit protein uL10</fullName>
    </recommendedName>
</protein>
<dbReference type="NCBIfam" id="NF000955">
    <property type="entry name" value="PRK00099.1-1"/>
    <property type="match status" value="1"/>
</dbReference>
<name>A0A0G1N0F3_9BACT</name>
<keyword evidence="3 5" id="KW-0687">Ribonucleoprotein</keyword>
<evidence type="ECO:0000313" key="7">
    <source>
        <dbReference type="Proteomes" id="UP000034911"/>
    </source>
</evidence>
<dbReference type="PATRIC" id="fig|1619050.3.peg.205"/>
<reference evidence="6 7" key="1">
    <citation type="journal article" date="2015" name="Nature">
        <title>rRNA introns, odd ribosomes, and small enigmatic genomes across a large radiation of phyla.</title>
        <authorList>
            <person name="Brown C.T."/>
            <person name="Hug L.A."/>
            <person name="Thomas B.C."/>
            <person name="Sharon I."/>
            <person name="Castelle C.J."/>
            <person name="Singh A."/>
            <person name="Wilkins M.J."/>
            <person name="Williams K.H."/>
            <person name="Banfield J.F."/>
        </authorList>
    </citation>
    <scope>NUCLEOTIDE SEQUENCE [LARGE SCALE GENOMIC DNA]</scope>
</reference>
<dbReference type="InterPro" id="IPR043141">
    <property type="entry name" value="Ribosomal_uL10-like_sf"/>
</dbReference>
<dbReference type="Pfam" id="PF00466">
    <property type="entry name" value="Ribosomal_L10"/>
    <property type="match status" value="1"/>
</dbReference>
<dbReference type="Gene3D" id="6.10.250.290">
    <property type="match status" value="1"/>
</dbReference>
<dbReference type="GO" id="GO:0070180">
    <property type="term" value="F:large ribosomal subunit rRNA binding"/>
    <property type="evidence" value="ECO:0007669"/>
    <property type="project" value="UniProtKB-UniRule"/>
</dbReference>
<dbReference type="InterPro" id="IPR001790">
    <property type="entry name" value="Ribosomal_uL10"/>
</dbReference>
<dbReference type="GO" id="GO:0006412">
    <property type="term" value="P:translation"/>
    <property type="evidence" value="ECO:0007669"/>
    <property type="project" value="UniProtKB-UniRule"/>
</dbReference>
<sequence>MAKTRSEKEQLIEELSESVGKTKSIVFADFQGLKATEVTELRRACKKAGVGYLVGKKTLLKLAFKANNLDIDPKNLEGSFATLFGFGDEVQPAKIAADFARVHEALKIVGGVLEKKLVDKSSIMVLAKLPSKQELLGQLVGTMQAPISGFVNVLAGNLRGLVQILHAYEQKKSGVQA</sequence>
<dbReference type="InterPro" id="IPR022973">
    <property type="entry name" value="Ribosomal_uL10_bac"/>
</dbReference>
<gene>
    <name evidence="5" type="primary">rplJ</name>
    <name evidence="6" type="ORF">UX20_C0008G0011</name>
</gene>
<dbReference type="GO" id="GO:0005840">
    <property type="term" value="C:ribosome"/>
    <property type="evidence" value="ECO:0007669"/>
    <property type="project" value="UniProtKB-KW"/>
</dbReference>
<dbReference type="InterPro" id="IPR047865">
    <property type="entry name" value="Ribosomal_uL10_bac_type"/>
</dbReference>
<proteinExistence type="inferred from homology"/>
<comment type="subunit">
    <text evidence="5">Part of the ribosomal stalk of the 50S ribosomal subunit. The N-terminus interacts with L11 and the large rRNA to form the base of the stalk. The C-terminus forms an elongated spine to which L12 dimers bind in a sequential fashion forming a multimeric L10(L12)X complex.</text>
</comment>
<organism evidence="6 7">
    <name type="scientific">Candidatus Magasanikbacteria bacterium GW2011_GWC2_45_8</name>
    <dbReference type="NCBI Taxonomy" id="1619050"/>
    <lineage>
        <taxon>Bacteria</taxon>
        <taxon>Candidatus Magasanikiibacteriota</taxon>
    </lineage>
</organism>
<evidence type="ECO:0000256" key="5">
    <source>
        <dbReference type="HAMAP-Rule" id="MF_00362"/>
    </source>
</evidence>
<accession>A0A0G1N0F3</accession>